<keyword evidence="2" id="KW-1133">Transmembrane helix</keyword>
<keyword evidence="2" id="KW-0472">Membrane</keyword>
<gene>
    <name evidence="3" type="ORF">NQ318_005869</name>
</gene>
<dbReference type="AlphaFoldDB" id="A0AAV8YUF7"/>
<dbReference type="InterPro" id="IPR015683">
    <property type="entry name" value="Ionotropic_Glu_rcpt"/>
</dbReference>
<dbReference type="Proteomes" id="UP001162162">
    <property type="component" value="Unassembled WGS sequence"/>
</dbReference>
<dbReference type="PANTHER" id="PTHR18966">
    <property type="entry name" value="IONOTROPIC GLUTAMATE RECEPTOR"/>
    <property type="match status" value="1"/>
</dbReference>
<sequence length="672" mass="76234">LLSQKVGAPRASAAEYYVQKANQMLWQHMRKYSLANMEEGVERLRNGSLDILIADTPVLDYYRATDHGCKLQKIGDTINEDTYAIGMSKGFPLKDSISAVIAKYSSNGYMDILQEKWYGGLPCFKLATDIAQPRPLGVAAVTGVFILLGVGIALGLLILLVEHLFFRYTLPILRDKPKGSIWRSRNIMFFSQKLYRFINCVELVSPHHAARELVHTIRQGQITSLFQKSIKRKEHEQRRRRKSKAQFFEMIQEIRRQQQEEREPPLESVAEVDSEYQLSPDEKKSKLSPSIIRRTFMRSSPKADNSGKVKSPTTYFNKQLFSPRSKNKTRSSRALNVRRFSTDSVFNSQTLKLDHSSAVGRRLSKDATMFLTSSPPDINSRRSSYLDIISSGSKLAGKSPILSIENLSDCSSSRYSEPLRKLSDSESIGRKLATLPKYRESIDRHRLQPQYSLTLGKSDETLMNSQKPEQVSSARSFTNISETTPKYNNEPAGNLLDDEVGKRNKQAIEELQGLINKNIKPTKRMNDNNTKQNTNPQIRIQVEDTTKMDMRNPPLSKRSKTRHQSLGDSTNSIAPACTDSTKRNKLTEQSISLDSNHPIAKEKSRSRSRVREEDLPPAPPPPNCSPRNSNGRSPLERLSKDELVLLWRSSESELRSHLLKAIRDKEEPSDPP</sequence>
<feature type="transmembrane region" description="Helical" evidence="2">
    <location>
        <begin position="136"/>
        <end position="161"/>
    </location>
</feature>
<feature type="non-terminal residue" evidence="3">
    <location>
        <position position="1"/>
    </location>
</feature>
<feature type="compositionally biased region" description="Basic and acidic residues" evidence="1">
    <location>
        <begin position="541"/>
        <end position="550"/>
    </location>
</feature>
<keyword evidence="4" id="KW-1185">Reference proteome</keyword>
<name>A0AAV8YUF7_9CUCU</name>
<dbReference type="FunFam" id="3.40.190.10:FF:000324">
    <property type="entry name" value="Predicted protein"/>
    <property type="match status" value="1"/>
</dbReference>
<organism evidence="3 4">
    <name type="scientific">Aromia moschata</name>
    <dbReference type="NCBI Taxonomy" id="1265417"/>
    <lineage>
        <taxon>Eukaryota</taxon>
        <taxon>Metazoa</taxon>
        <taxon>Ecdysozoa</taxon>
        <taxon>Arthropoda</taxon>
        <taxon>Hexapoda</taxon>
        <taxon>Insecta</taxon>
        <taxon>Pterygota</taxon>
        <taxon>Neoptera</taxon>
        <taxon>Endopterygota</taxon>
        <taxon>Coleoptera</taxon>
        <taxon>Polyphaga</taxon>
        <taxon>Cucujiformia</taxon>
        <taxon>Chrysomeloidea</taxon>
        <taxon>Cerambycidae</taxon>
        <taxon>Cerambycinae</taxon>
        <taxon>Callichromatini</taxon>
        <taxon>Aromia</taxon>
    </lineage>
</organism>
<comment type="caution">
    <text evidence="3">The sequence shown here is derived from an EMBL/GenBank/DDBJ whole genome shotgun (WGS) entry which is preliminary data.</text>
</comment>
<evidence type="ECO:0000313" key="4">
    <source>
        <dbReference type="Proteomes" id="UP001162162"/>
    </source>
</evidence>
<dbReference type="Gene3D" id="3.40.190.10">
    <property type="entry name" value="Periplasmic binding protein-like II"/>
    <property type="match status" value="2"/>
</dbReference>
<accession>A0AAV8YUF7</accession>
<keyword evidence="2" id="KW-0812">Transmembrane</keyword>
<reference evidence="3" key="1">
    <citation type="journal article" date="2023" name="Insect Mol. Biol.">
        <title>Genome sequencing provides insights into the evolution of gene families encoding plant cell wall-degrading enzymes in longhorned beetles.</title>
        <authorList>
            <person name="Shin N.R."/>
            <person name="Okamura Y."/>
            <person name="Kirsch R."/>
            <person name="Pauchet Y."/>
        </authorList>
    </citation>
    <scope>NUCLEOTIDE SEQUENCE</scope>
    <source>
        <strain evidence="3">AMC_N1</strain>
    </source>
</reference>
<evidence type="ECO:0008006" key="5">
    <source>
        <dbReference type="Google" id="ProtNLM"/>
    </source>
</evidence>
<feature type="region of interest" description="Disordered" evidence="1">
    <location>
        <begin position="257"/>
        <end position="314"/>
    </location>
</feature>
<feature type="compositionally biased region" description="Polar residues" evidence="1">
    <location>
        <begin position="527"/>
        <end position="538"/>
    </location>
</feature>
<feature type="compositionally biased region" description="Basic and acidic residues" evidence="1">
    <location>
        <begin position="599"/>
        <end position="614"/>
    </location>
</feature>
<dbReference type="SUPFAM" id="SSF53850">
    <property type="entry name" value="Periplasmic binding protein-like II"/>
    <property type="match status" value="1"/>
</dbReference>
<evidence type="ECO:0000256" key="1">
    <source>
        <dbReference type="SAM" id="MobiDB-lite"/>
    </source>
</evidence>
<dbReference type="EMBL" id="JAPWTK010000049">
    <property type="protein sequence ID" value="KAJ8954286.1"/>
    <property type="molecule type" value="Genomic_DNA"/>
</dbReference>
<feature type="region of interest" description="Disordered" evidence="1">
    <location>
        <begin position="521"/>
        <end position="637"/>
    </location>
</feature>
<evidence type="ECO:0000313" key="3">
    <source>
        <dbReference type="EMBL" id="KAJ8954286.1"/>
    </source>
</evidence>
<proteinExistence type="predicted"/>
<evidence type="ECO:0000256" key="2">
    <source>
        <dbReference type="SAM" id="Phobius"/>
    </source>
</evidence>
<feature type="compositionally biased region" description="Polar residues" evidence="1">
    <location>
        <begin position="564"/>
        <end position="573"/>
    </location>
</feature>
<protein>
    <recommendedName>
        <fullName evidence="5">Solute-binding protein family 3/N-terminal domain-containing protein</fullName>
    </recommendedName>
</protein>